<dbReference type="PROSITE" id="PS00092">
    <property type="entry name" value="N6_MTASE"/>
    <property type="match status" value="1"/>
</dbReference>
<dbReference type="OrthoDB" id="29650at2"/>
<protein>
    <submittedName>
        <fullName evidence="6">16S rRNA methyltransferase</fullName>
    </submittedName>
</protein>
<dbReference type="Pfam" id="PF05175">
    <property type="entry name" value="MTS"/>
    <property type="match status" value="1"/>
</dbReference>
<dbReference type="SUPFAM" id="SSF53335">
    <property type="entry name" value="S-adenosyl-L-methionine-dependent methyltransferases"/>
    <property type="match status" value="2"/>
</dbReference>
<evidence type="ECO:0000256" key="1">
    <source>
        <dbReference type="ARBA" id="ARBA00022490"/>
    </source>
</evidence>
<dbReference type="PANTHER" id="PTHR47816">
    <property type="entry name" value="RIBOSOMAL RNA SMALL SUBUNIT METHYLTRANSFERASE C"/>
    <property type="match status" value="1"/>
</dbReference>
<reference evidence="6 7" key="1">
    <citation type="submission" date="2019-07" db="EMBL/GenBank/DDBJ databases">
        <title>Whole genome shotgun sequence of Oceanithermus desulfurans NBRC 100063.</title>
        <authorList>
            <person name="Hosoyama A."/>
            <person name="Uohara A."/>
            <person name="Ohji S."/>
            <person name="Ichikawa N."/>
        </authorList>
    </citation>
    <scope>NUCLEOTIDE SEQUENCE [LARGE SCALE GENOMIC DNA]</scope>
    <source>
        <strain evidence="6 7">NBRC 100063</strain>
    </source>
</reference>
<dbReference type="GO" id="GO:0008170">
    <property type="term" value="F:N-methyltransferase activity"/>
    <property type="evidence" value="ECO:0007669"/>
    <property type="project" value="UniProtKB-ARBA"/>
</dbReference>
<evidence type="ECO:0000256" key="2">
    <source>
        <dbReference type="ARBA" id="ARBA00022552"/>
    </source>
</evidence>
<dbReference type="GO" id="GO:0032259">
    <property type="term" value="P:methylation"/>
    <property type="evidence" value="ECO:0007669"/>
    <property type="project" value="UniProtKB-KW"/>
</dbReference>
<dbReference type="Proteomes" id="UP000321827">
    <property type="component" value="Unassembled WGS sequence"/>
</dbReference>
<dbReference type="PANTHER" id="PTHR47816:SF4">
    <property type="entry name" value="RIBOSOMAL RNA SMALL SUBUNIT METHYLTRANSFERASE C"/>
    <property type="match status" value="1"/>
</dbReference>
<dbReference type="GO" id="GO:0008757">
    <property type="term" value="F:S-adenosylmethionine-dependent methyltransferase activity"/>
    <property type="evidence" value="ECO:0007669"/>
    <property type="project" value="InterPro"/>
</dbReference>
<dbReference type="InterPro" id="IPR046977">
    <property type="entry name" value="RsmC/RlmG"/>
</dbReference>
<dbReference type="AlphaFoldDB" id="A0A511RN41"/>
<dbReference type="InterPro" id="IPR007848">
    <property type="entry name" value="Small_mtfrase_dom"/>
</dbReference>
<keyword evidence="4 6" id="KW-0808">Transferase</keyword>
<organism evidence="6 7">
    <name type="scientific">Oceanithermus desulfurans NBRC 100063</name>
    <dbReference type="NCBI Taxonomy" id="1227550"/>
    <lineage>
        <taxon>Bacteria</taxon>
        <taxon>Thermotogati</taxon>
        <taxon>Deinococcota</taxon>
        <taxon>Deinococci</taxon>
        <taxon>Thermales</taxon>
        <taxon>Thermaceae</taxon>
        <taxon>Oceanithermus</taxon>
    </lineage>
</organism>
<proteinExistence type="predicted"/>
<feature type="domain" description="Methyltransferase small" evidence="5">
    <location>
        <begin position="203"/>
        <end position="368"/>
    </location>
</feature>
<accession>A0A511RN41</accession>
<evidence type="ECO:0000259" key="5">
    <source>
        <dbReference type="Pfam" id="PF05175"/>
    </source>
</evidence>
<keyword evidence="2" id="KW-0698">rRNA processing</keyword>
<dbReference type="GO" id="GO:0003676">
    <property type="term" value="F:nucleic acid binding"/>
    <property type="evidence" value="ECO:0007669"/>
    <property type="project" value="InterPro"/>
</dbReference>
<dbReference type="InterPro" id="IPR002052">
    <property type="entry name" value="DNA_methylase_N6_adenine_CS"/>
</dbReference>
<evidence type="ECO:0000313" key="6">
    <source>
        <dbReference type="EMBL" id="GEM90517.1"/>
    </source>
</evidence>
<evidence type="ECO:0000256" key="3">
    <source>
        <dbReference type="ARBA" id="ARBA00022603"/>
    </source>
</evidence>
<dbReference type="RefSeq" id="WP_147148317.1">
    <property type="nucleotide sequence ID" value="NZ_BJXN01000015.1"/>
</dbReference>
<dbReference type="Gene3D" id="3.40.50.150">
    <property type="entry name" value="Vaccinia Virus protein VP39"/>
    <property type="match status" value="2"/>
</dbReference>
<dbReference type="GO" id="GO:0006364">
    <property type="term" value="P:rRNA processing"/>
    <property type="evidence" value="ECO:0007669"/>
    <property type="project" value="UniProtKB-KW"/>
</dbReference>
<dbReference type="CDD" id="cd02440">
    <property type="entry name" value="AdoMet_MTases"/>
    <property type="match status" value="1"/>
</dbReference>
<keyword evidence="1" id="KW-0963">Cytoplasm</keyword>
<comment type="caution">
    <text evidence="6">The sequence shown here is derived from an EMBL/GenBank/DDBJ whole genome shotgun (WGS) entry which is preliminary data.</text>
</comment>
<name>A0A511RN41_9DEIN</name>
<dbReference type="EMBL" id="BJXN01000015">
    <property type="protein sequence ID" value="GEM90517.1"/>
    <property type="molecule type" value="Genomic_DNA"/>
</dbReference>
<gene>
    <name evidence="6" type="ORF">ODE01S_19510</name>
</gene>
<sequence length="374" mass="40192">MELAEYHTLTTLPTPAGPLWIKRGAPGLEDPAYRALAEAVEPRGARAIDLNPGVGVALLPLLAAGLEVDAWEDRRSALRALEASAAEHPGLRVRAALPWQVPEAAYGTALLVFGADRGNAWVRAQLLAAARALEPGGLLWVAGDKKLGFERYLGWARELVGDGEVVARAKGVRVAVLERSSRPAPEAPAEPAPLEAELRGRRLTFWVWPGVFSADAVDPASCLLLEHLPGDVGGAEVLDLGAGYGALSLPLAREGARVTLLEHQLASVWSARRSLQAAGLSAAVHHSDVDEALQENEVYDIVVSNPPFHVGGRVVLDVAEAFVAAAHRRTRPGGRFYLVANPFLKYEVWMHDRFGNVRTLHAGRYKVLLAVKQP</sequence>
<evidence type="ECO:0000256" key="4">
    <source>
        <dbReference type="ARBA" id="ARBA00022679"/>
    </source>
</evidence>
<evidence type="ECO:0000313" key="7">
    <source>
        <dbReference type="Proteomes" id="UP000321827"/>
    </source>
</evidence>
<dbReference type="InterPro" id="IPR029063">
    <property type="entry name" value="SAM-dependent_MTases_sf"/>
</dbReference>
<keyword evidence="3 6" id="KW-0489">Methyltransferase</keyword>